<evidence type="ECO:0000313" key="7">
    <source>
        <dbReference type="Proteomes" id="UP001320831"/>
    </source>
</evidence>
<dbReference type="PANTHER" id="PTHR30055">
    <property type="entry name" value="HTH-TYPE TRANSCRIPTIONAL REGULATOR RUTR"/>
    <property type="match status" value="1"/>
</dbReference>
<name>A0ABT2LPT4_9HYPH</name>
<organism evidence="6 7">
    <name type="scientific">Chelativorans salis</name>
    <dbReference type="NCBI Taxonomy" id="2978478"/>
    <lineage>
        <taxon>Bacteria</taxon>
        <taxon>Pseudomonadati</taxon>
        <taxon>Pseudomonadota</taxon>
        <taxon>Alphaproteobacteria</taxon>
        <taxon>Hyphomicrobiales</taxon>
        <taxon>Phyllobacteriaceae</taxon>
        <taxon>Chelativorans</taxon>
    </lineage>
</organism>
<dbReference type="PANTHER" id="PTHR30055:SF234">
    <property type="entry name" value="HTH-TYPE TRANSCRIPTIONAL REGULATOR BETI"/>
    <property type="match status" value="1"/>
</dbReference>
<keyword evidence="3" id="KW-0804">Transcription</keyword>
<accession>A0ABT2LPT4</accession>
<proteinExistence type="predicted"/>
<feature type="DNA-binding region" description="H-T-H motif" evidence="4">
    <location>
        <begin position="39"/>
        <end position="58"/>
    </location>
</feature>
<evidence type="ECO:0000256" key="2">
    <source>
        <dbReference type="ARBA" id="ARBA00023125"/>
    </source>
</evidence>
<dbReference type="Proteomes" id="UP001320831">
    <property type="component" value="Unassembled WGS sequence"/>
</dbReference>
<keyword evidence="2 4" id="KW-0238">DNA-binding</keyword>
<dbReference type="RefSeq" id="WP_260904615.1">
    <property type="nucleotide sequence ID" value="NZ_JAOCZP010000004.1"/>
</dbReference>
<evidence type="ECO:0000256" key="1">
    <source>
        <dbReference type="ARBA" id="ARBA00023015"/>
    </source>
</evidence>
<dbReference type="InterPro" id="IPR009057">
    <property type="entry name" value="Homeodomain-like_sf"/>
</dbReference>
<dbReference type="InterPro" id="IPR001647">
    <property type="entry name" value="HTH_TetR"/>
</dbReference>
<comment type="caution">
    <text evidence="6">The sequence shown here is derived from an EMBL/GenBank/DDBJ whole genome shotgun (WGS) entry which is preliminary data.</text>
</comment>
<dbReference type="InterPro" id="IPR050109">
    <property type="entry name" value="HTH-type_TetR-like_transc_reg"/>
</dbReference>
<sequence>MVVSTPKTIENSKADDPRRARILEAAMQVFLAYGFSRTTMDDIARAVEISRPALYLLFRNKADIFRAVAEAMLERSRAGACELLFEEGPLEARLMAALDRALFQLFRIIEDSPHGDELVDVNHNIASDVVASWRQGMVACFARAIGEEAQRRGVRLEERGLSAESLAEMLFDVLEGLKARGLCRTHGEEAARRFVTLIEMALKEK</sequence>
<dbReference type="PRINTS" id="PR00455">
    <property type="entry name" value="HTHTETR"/>
</dbReference>
<evidence type="ECO:0000256" key="3">
    <source>
        <dbReference type="ARBA" id="ARBA00023163"/>
    </source>
</evidence>
<evidence type="ECO:0000256" key="4">
    <source>
        <dbReference type="PROSITE-ProRule" id="PRU00335"/>
    </source>
</evidence>
<feature type="domain" description="HTH tetR-type" evidence="5">
    <location>
        <begin position="16"/>
        <end position="76"/>
    </location>
</feature>
<dbReference type="SUPFAM" id="SSF46689">
    <property type="entry name" value="Homeodomain-like"/>
    <property type="match status" value="1"/>
</dbReference>
<evidence type="ECO:0000313" key="6">
    <source>
        <dbReference type="EMBL" id="MCT7376570.1"/>
    </source>
</evidence>
<evidence type="ECO:0000259" key="5">
    <source>
        <dbReference type="PROSITE" id="PS50977"/>
    </source>
</evidence>
<dbReference type="Gene3D" id="1.10.357.10">
    <property type="entry name" value="Tetracycline Repressor, domain 2"/>
    <property type="match status" value="1"/>
</dbReference>
<dbReference type="Pfam" id="PF00440">
    <property type="entry name" value="TetR_N"/>
    <property type="match status" value="1"/>
</dbReference>
<gene>
    <name evidence="6" type="ORF">N5A92_16165</name>
</gene>
<reference evidence="6 7" key="1">
    <citation type="submission" date="2022-09" db="EMBL/GenBank/DDBJ databases">
        <title>Chelativorans salina sp. nov., a novel slightly halophilic bacterium isolated from a saline lake sediment enrichment.</title>
        <authorList>
            <person name="Gao L."/>
            <person name="Fang B.-Z."/>
            <person name="Li W.-J."/>
        </authorList>
    </citation>
    <scope>NUCLEOTIDE SEQUENCE [LARGE SCALE GENOMIC DNA]</scope>
    <source>
        <strain evidence="6 7">EGI FJ00035</strain>
    </source>
</reference>
<keyword evidence="7" id="KW-1185">Reference proteome</keyword>
<dbReference type="PROSITE" id="PS50977">
    <property type="entry name" value="HTH_TETR_2"/>
    <property type="match status" value="1"/>
</dbReference>
<dbReference type="EMBL" id="JAOCZP010000004">
    <property type="protein sequence ID" value="MCT7376570.1"/>
    <property type="molecule type" value="Genomic_DNA"/>
</dbReference>
<protein>
    <submittedName>
        <fullName evidence="6">TetR/AcrR family transcriptional regulator</fullName>
    </submittedName>
</protein>
<keyword evidence="1" id="KW-0805">Transcription regulation</keyword>